<name>A0A1E3NH95_9ASCO</name>
<dbReference type="AlphaFoldDB" id="A0A1E3NH95"/>
<accession>A0A1E3NH95</accession>
<feature type="compositionally biased region" description="Low complexity" evidence="2">
    <location>
        <begin position="137"/>
        <end position="152"/>
    </location>
</feature>
<sequence>MVSINNCSMNELKMSLMNNSSISNGPEKEKYFTFANPEINRSLHVVDADYGVFESNKRKRMGNLRMKTHNFIKKFKEKEPSNYVVLDDDEGDLRLRPEPELVRSHINQPRFNNIPARKSKHTPSYMLPTLDSDSDDYSLSSSSDSESVLPSSAKRSSDYDISQIKPSLQFSAQKRNLFQRQAELPTMQKSKVEAQYDALKLKAAKYRAERNMQRAKLENHKMALKLREYEYYCVNGIDHQQVNLDSGNDRMLEYGRDHLNIDYRQRRKESKKRAPFFRTTASSKHARVQPGFLDQLSRNLPPEAAMFIEYYGDMIPSTTTIREFHSAVLGWVYTVPLLSLVYPLLYILGTFIPRQTKRSWSFRALFVGFLDLCILLVTGWAIYNIFSYSAFFVSKLFQVVRFLRII</sequence>
<feature type="transmembrane region" description="Helical" evidence="3">
    <location>
        <begin position="328"/>
        <end position="352"/>
    </location>
</feature>
<dbReference type="EMBL" id="KV454004">
    <property type="protein sequence ID" value="ODQ45520.1"/>
    <property type="molecule type" value="Genomic_DNA"/>
</dbReference>
<evidence type="ECO:0000256" key="3">
    <source>
        <dbReference type="SAM" id="Phobius"/>
    </source>
</evidence>
<gene>
    <name evidence="4" type="ORF">PICMEDRAFT_140918</name>
</gene>
<protein>
    <submittedName>
        <fullName evidence="4">Uncharacterized protein</fullName>
    </submittedName>
</protein>
<proteinExistence type="predicted"/>
<dbReference type="Proteomes" id="UP000094455">
    <property type="component" value="Unassembled WGS sequence"/>
</dbReference>
<feature type="region of interest" description="Disordered" evidence="2">
    <location>
        <begin position="104"/>
        <end position="160"/>
    </location>
</feature>
<dbReference type="RefSeq" id="XP_019016633.1">
    <property type="nucleotide sequence ID" value="XM_019160218.1"/>
</dbReference>
<evidence type="ECO:0000313" key="5">
    <source>
        <dbReference type="Proteomes" id="UP000094455"/>
    </source>
</evidence>
<dbReference type="OrthoDB" id="3996044at2759"/>
<evidence type="ECO:0000256" key="1">
    <source>
        <dbReference type="SAM" id="Coils"/>
    </source>
</evidence>
<keyword evidence="3" id="KW-0812">Transmembrane</keyword>
<dbReference type="GeneID" id="30176905"/>
<reference evidence="4 5" key="1">
    <citation type="journal article" date="2016" name="Proc. Natl. Acad. Sci. U.S.A.">
        <title>Comparative genomics of biotechnologically important yeasts.</title>
        <authorList>
            <person name="Riley R."/>
            <person name="Haridas S."/>
            <person name="Wolfe K.H."/>
            <person name="Lopes M.R."/>
            <person name="Hittinger C.T."/>
            <person name="Goeker M."/>
            <person name="Salamov A.A."/>
            <person name="Wisecaver J.H."/>
            <person name="Long T.M."/>
            <person name="Calvey C.H."/>
            <person name="Aerts A.L."/>
            <person name="Barry K.W."/>
            <person name="Choi C."/>
            <person name="Clum A."/>
            <person name="Coughlan A.Y."/>
            <person name="Deshpande S."/>
            <person name="Douglass A.P."/>
            <person name="Hanson S.J."/>
            <person name="Klenk H.-P."/>
            <person name="LaButti K.M."/>
            <person name="Lapidus A."/>
            <person name="Lindquist E.A."/>
            <person name="Lipzen A.M."/>
            <person name="Meier-Kolthoff J.P."/>
            <person name="Ohm R.A."/>
            <person name="Otillar R.P."/>
            <person name="Pangilinan J.L."/>
            <person name="Peng Y."/>
            <person name="Rokas A."/>
            <person name="Rosa C.A."/>
            <person name="Scheuner C."/>
            <person name="Sibirny A.A."/>
            <person name="Slot J.C."/>
            <person name="Stielow J.B."/>
            <person name="Sun H."/>
            <person name="Kurtzman C.P."/>
            <person name="Blackwell M."/>
            <person name="Grigoriev I.V."/>
            <person name="Jeffries T.W."/>
        </authorList>
    </citation>
    <scope>NUCLEOTIDE SEQUENCE [LARGE SCALE GENOMIC DNA]</scope>
    <source>
        <strain evidence="4 5">NRRL Y-2026</strain>
    </source>
</reference>
<keyword evidence="3" id="KW-1133">Transmembrane helix</keyword>
<evidence type="ECO:0000256" key="2">
    <source>
        <dbReference type="SAM" id="MobiDB-lite"/>
    </source>
</evidence>
<keyword evidence="1" id="KW-0175">Coiled coil</keyword>
<feature type="transmembrane region" description="Helical" evidence="3">
    <location>
        <begin position="364"/>
        <end position="386"/>
    </location>
</feature>
<keyword evidence="3" id="KW-0472">Membrane</keyword>
<organism evidence="4 5">
    <name type="scientific">Pichia membranifaciens NRRL Y-2026</name>
    <dbReference type="NCBI Taxonomy" id="763406"/>
    <lineage>
        <taxon>Eukaryota</taxon>
        <taxon>Fungi</taxon>
        <taxon>Dikarya</taxon>
        <taxon>Ascomycota</taxon>
        <taxon>Saccharomycotina</taxon>
        <taxon>Pichiomycetes</taxon>
        <taxon>Pichiales</taxon>
        <taxon>Pichiaceae</taxon>
        <taxon>Pichia</taxon>
    </lineage>
</organism>
<feature type="coiled-coil region" evidence="1">
    <location>
        <begin position="189"/>
        <end position="218"/>
    </location>
</feature>
<keyword evidence="5" id="KW-1185">Reference proteome</keyword>
<evidence type="ECO:0000313" key="4">
    <source>
        <dbReference type="EMBL" id="ODQ45520.1"/>
    </source>
</evidence>